<comment type="caution">
    <text evidence="7">The sequence shown here is derived from an EMBL/GenBank/DDBJ whole genome shotgun (WGS) entry which is preliminary data.</text>
</comment>
<dbReference type="Gene3D" id="3.90.700.10">
    <property type="entry name" value="Succinate dehydrogenase/fumarate reductase flavoprotein, catalytic domain"/>
    <property type="match status" value="1"/>
</dbReference>
<accession>A0A1V8SM72</accession>
<dbReference type="PROSITE" id="PS51257">
    <property type="entry name" value="PROKAR_LIPOPROTEIN"/>
    <property type="match status" value="1"/>
</dbReference>
<keyword evidence="5" id="KW-0812">Transmembrane</keyword>
<evidence type="ECO:0000313" key="8">
    <source>
        <dbReference type="Proteomes" id="UP000192596"/>
    </source>
</evidence>
<dbReference type="Proteomes" id="UP000192596">
    <property type="component" value="Unassembled WGS sequence"/>
</dbReference>
<organism evidence="7 8">
    <name type="scientific">Cryoendolithus antarcticus</name>
    <dbReference type="NCBI Taxonomy" id="1507870"/>
    <lineage>
        <taxon>Eukaryota</taxon>
        <taxon>Fungi</taxon>
        <taxon>Dikarya</taxon>
        <taxon>Ascomycota</taxon>
        <taxon>Pezizomycotina</taxon>
        <taxon>Dothideomycetes</taxon>
        <taxon>Dothideomycetidae</taxon>
        <taxon>Cladosporiales</taxon>
        <taxon>Cladosporiaceae</taxon>
        <taxon>Cryoendolithus</taxon>
    </lineage>
</organism>
<evidence type="ECO:0000256" key="5">
    <source>
        <dbReference type="SAM" id="Phobius"/>
    </source>
</evidence>
<dbReference type="OrthoDB" id="7777654at2759"/>
<keyword evidence="5" id="KW-0472">Membrane</keyword>
<dbReference type="SUPFAM" id="SSF51905">
    <property type="entry name" value="FAD/NAD(P)-binding domain"/>
    <property type="match status" value="1"/>
</dbReference>
<keyword evidence="8" id="KW-1185">Reference proteome</keyword>
<evidence type="ECO:0000259" key="6">
    <source>
        <dbReference type="Pfam" id="PF00890"/>
    </source>
</evidence>
<evidence type="ECO:0000313" key="7">
    <source>
        <dbReference type="EMBL" id="OQO00219.1"/>
    </source>
</evidence>
<evidence type="ECO:0000256" key="1">
    <source>
        <dbReference type="ARBA" id="ARBA00001974"/>
    </source>
</evidence>
<evidence type="ECO:0000256" key="3">
    <source>
        <dbReference type="ARBA" id="ARBA00022827"/>
    </source>
</evidence>
<dbReference type="EMBL" id="NAJO01000036">
    <property type="protein sequence ID" value="OQO00219.1"/>
    <property type="molecule type" value="Genomic_DNA"/>
</dbReference>
<evidence type="ECO:0000256" key="4">
    <source>
        <dbReference type="ARBA" id="ARBA00023002"/>
    </source>
</evidence>
<protein>
    <recommendedName>
        <fullName evidence="6">FAD-dependent oxidoreductase 2 FAD-binding domain-containing protein</fullName>
    </recommendedName>
</protein>
<keyword evidence="5" id="KW-1133">Transmembrane helix</keyword>
<dbReference type="PANTHER" id="PTHR43400">
    <property type="entry name" value="FUMARATE REDUCTASE"/>
    <property type="match status" value="1"/>
</dbReference>
<dbReference type="InParanoid" id="A0A1V8SM72"/>
<dbReference type="InterPro" id="IPR036188">
    <property type="entry name" value="FAD/NAD-bd_sf"/>
</dbReference>
<gene>
    <name evidence="7" type="ORF">B0A48_14006</name>
</gene>
<sequence>MASSTKYDLVVVGTGFAGCMATLAFLEQCKKDNKQGKVALLEVGKEGERSGASKWTMAYLRLDKNLDFDEDWVKEMRLVSNGLADEEYCEKLRVEAPISAKYLEEHGVKFVHHDEPNVLLEFKTAQHFVFPDGGGKAIIGRLFEHIRGYSNCEIMYETEAIRLLTEDSGAIRGLKARKNDGLLHDLIAPNVVLACGGFEGNQEMLARYIGPNSHKLPLIAPGLKYNKGAGLRMALEVGAGTAGSFDGMHCELVDTRAKKPDAVIWGHNYGIVVNKDCERFYDEGKRHLFATFEMIALECWRDQDMSCYFVTDDTIMKKFTGSWVYDTTDQPPETGETIEELAEKLKIDPKKLRKTVDEYNAAVNDKEFDLMKLDGKATTGLKINKTNWATKIETPPFAGYPMTSNLTFTYGGVKTDLHARVVSTNDVPIPGLWAAGELTGLFYNEYPPATSCLRSMTFGRLAGTSIAQSLGKGVSEIGGKSIKEEVASRQSQAIMMDRDILIGEGRSLQAEASAA</sequence>
<dbReference type="STRING" id="1507870.A0A1V8SM72"/>
<dbReference type="InterPro" id="IPR027477">
    <property type="entry name" value="Succ_DH/fumarate_Rdtase_cat_sf"/>
</dbReference>
<proteinExistence type="predicted"/>
<dbReference type="AlphaFoldDB" id="A0A1V8SM72"/>
<feature type="domain" description="FAD-dependent oxidoreductase 2 FAD-binding" evidence="6">
    <location>
        <begin position="8"/>
        <end position="442"/>
    </location>
</feature>
<keyword evidence="2" id="KW-0285">Flavoprotein</keyword>
<dbReference type="InterPro" id="IPR003953">
    <property type="entry name" value="FAD-dep_OxRdtase_2_FAD-bd"/>
</dbReference>
<dbReference type="GO" id="GO:0016491">
    <property type="term" value="F:oxidoreductase activity"/>
    <property type="evidence" value="ECO:0007669"/>
    <property type="project" value="UniProtKB-KW"/>
</dbReference>
<feature type="transmembrane region" description="Helical" evidence="5">
    <location>
        <begin position="7"/>
        <end position="26"/>
    </location>
</feature>
<dbReference type="Pfam" id="PF00890">
    <property type="entry name" value="FAD_binding_2"/>
    <property type="match status" value="1"/>
</dbReference>
<dbReference type="Gene3D" id="3.50.50.60">
    <property type="entry name" value="FAD/NAD(P)-binding domain"/>
    <property type="match status" value="1"/>
</dbReference>
<reference evidence="8" key="1">
    <citation type="submission" date="2017-03" db="EMBL/GenBank/DDBJ databases">
        <title>Genomes of endolithic fungi from Antarctica.</title>
        <authorList>
            <person name="Coleine C."/>
            <person name="Masonjones S."/>
            <person name="Stajich J.E."/>
        </authorList>
    </citation>
    <scope>NUCLEOTIDE SEQUENCE [LARGE SCALE GENOMIC DNA]</scope>
    <source>
        <strain evidence="8">CCFEE 5527</strain>
    </source>
</reference>
<dbReference type="SUPFAM" id="SSF56425">
    <property type="entry name" value="Succinate dehydrogenase/fumarate reductase flavoprotein, catalytic domain"/>
    <property type="match status" value="1"/>
</dbReference>
<evidence type="ECO:0000256" key="2">
    <source>
        <dbReference type="ARBA" id="ARBA00022630"/>
    </source>
</evidence>
<comment type="cofactor">
    <cofactor evidence="1">
        <name>FAD</name>
        <dbReference type="ChEBI" id="CHEBI:57692"/>
    </cofactor>
</comment>
<name>A0A1V8SM72_9PEZI</name>
<keyword evidence="4" id="KW-0560">Oxidoreductase</keyword>
<dbReference type="InterPro" id="IPR050315">
    <property type="entry name" value="FAD-oxidoreductase_2"/>
</dbReference>
<keyword evidence="3" id="KW-0274">FAD</keyword>
<dbReference type="PANTHER" id="PTHR43400:SF7">
    <property type="entry name" value="FAD-DEPENDENT OXIDOREDUCTASE 2 FAD BINDING DOMAIN-CONTAINING PROTEIN"/>
    <property type="match status" value="1"/>
</dbReference>